<evidence type="ECO:0008006" key="3">
    <source>
        <dbReference type="Google" id="ProtNLM"/>
    </source>
</evidence>
<gene>
    <name evidence="1" type="ORF">GCM10010961_21630</name>
</gene>
<protein>
    <recommendedName>
        <fullName evidence="3">Alpha/beta hydrolase family protein</fullName>
    </recommendedName>
</protein>
<dbReference type="Pfam" id="PF05990">
    <property type="entry name" value="DUF900"/>
    <property type="match status" value="1"/>
</dbReference>
<keyword evidence="2" id="KW-1185">Reference proteome</keyword>
<organism evidence="1 2">
    <name type="scientific">Pseudodonghicola xiamenensis</name>
    <dbReference type="NCBI Taxonomy" id="337702"/>
    <lineage>
        <taxon>Bacteria</taxon>
        <taxon>Pseudomonadati</taxon>
        <taxon>Pseudomonadota</taxon>
        <taxon>Alphaproteobacteria</taxon>
        <taxon>Rhodobacterales</taxon>
        <taxon>Paracoccaceae</taxon>
        <taxon>Pseudodonghicola</taxon>
    </lineage>
</organism>
<sequence length="311" mass="33871">MAIVRINAIGETPLLHGSSAATEPALRRADTGDGPAIVMIHGFKYLPGHPMHCPHRHILSLHPEELPWRSPSWPRQLGFGTGLKDEGLAVAFGWQARGGLRAAQRRAGQAGRALAQVVTTLRETRPDRPVHVVAHSLGTEVALEALHHLPAGAIGRVISLTGACYRSRTEAALRTEAGRAAEFLNISSRENDPFDFLFERLIAPPRQGDRALGHGIAAPNAVTLQLDCPGTLAHLDRLGAAIGAPEHRICHWSSYMRPGVLQFYKELLRRPETLPLSLLSRGLPARPTRRWSRLIAPPSLSLPLPFVQKAS</sequence>
<dbReference type="Proteomes" id="UP000611500">
    <property type="component" value="Unassembled WGS sequence"/>
</dbReference>
<name>A0A8J3H8I2_9RHOB</name>
<evidence type="ECO:0000313" key="2">
    <source>
        <dbReference type="Proteomes" id="UP000611500"/>
    </source>
</evidence>
<dbReference type="RefSeq" id="WP_028093665.1">
    <property type="nucleotide sequence ID" value="NZ_BNAP01000007.1"/>
</dbReference>
<comment type="caution">
    <text evidence="1">The sequence shown here is derived from an EMBL/GenBank/DDBJ whole genome shotgun (WGS) entry which is preliminary data.</text>
</comment>
<dbReference type="InterPro" id="IPR010297">
    <property type="entry name" value="DUF900_hydrolase"/>
</dbReference>
<dbReference type="InterPro" id="IPR029058">
    <property type="entry name" value="AB_hydrolase_fold"/>
</dbReference>
<dbReference type="AlphaFoldDB" id="A0A8J3H8I2"/>
<dbReference type="Gene3D" id="3.40.50.1820">
    <property type="entry name" value="alpha/beta hydrolase"/>
    <property type="match status" value="1"/>
</dbReference>
<dbReference type="SUPFAM" id="SSF53474">
    <property type="entry name" value="alpha/beta-Hydrolases"/>
    <property type="match status" value="1"/>
</dbReference>
<reference evidence="1" key="1">
    <citation type="journal article" date="2014" name="Int. J. Syst. Evol. Microbiol.">
        <title>Complete genome sequence of Corynebacterium casei LMG S-19264T (=DSM 44701T), isolated from a smear-ripened cheese.</title>
        <authorList>
            <consortium name="US DOE Joint Genome Institute (JGI-PGF)"/>
            <person name="Walter F."/>
            <person name="Albersmeier A."/>
            <person name="Kalinowski J."/>
            <person name="Ruckert C."/>
        </authorList>
    </citation>
    <scope>NUCLEOTIDE SEQUENCE</scope>
    <source>
        <strain evidence="1">CGMCC 1.7081</strain>
    </source>
</reference>
<accession>A0A8J3H8I2</accession>
<reference evidence="1" key="2">
    <citation type="submission" date="2020-09" db="EMBL/GenBank/DDBJ databases">
        <authorList>
            <person name="Sun Q."/>
            <person name="Zhou Y."/>
        </authorList>
    </citation>
    <scope>NUCLEOTIDE SEQUENCE</scope>
    <source>
        <strain evidence="1">CGMCC 1.7081</strain>
    </source>
</reference>
<proteinExistence type="predicted"/>
<dbReference type="EMBL" id="BNAP01000007">
    <property type="protein sequence ID" value="GHG90745.1"/>
    <property type="molecule type" value="Genomic_DNA"/>
</dbReference>
<evidence type="ECO:0000313" key="1">
    <source>
        <dbReference type="EMBL" id="GHG90745.1"/>
    </source>
</evidence>